<sequence>MLVANSDVSSSILSRTPLIPNSIETLDEIEDSPSPSPSPNSQIPSIDADVVNVQSLALTSPDRDRDSPPNFDEYTSSSSSDETQFVPSPINFDYDEFGNGTQGMLESQVRIGTTNSQTLDDLDDVIWDGSSSDDPRENSQPWTPNVSPGFGSDDDDNSNSKKECNEPLLSGFMQRPLKIDEPVTGVGAGLWNLGNTCFLNSVLQCFTHTVPLIEGLRSYKYQDPCNCGNEFFCVIRVLRAHIDFALRPERIPMAPDYFLHHLNYFSPDFQRYQQEDAHEFLQAFLDKLERCCLDRTSYRSYVSSQETNFVDQVFGGRLISGLRCCNCNSISDTFEKSVGLSLEIEDIDTLESALESFTRVEKLDEQLTCDNCNEKVSKEKQLLLDKLPLVVTFHLKRFKNNGFFMEKIFKHVKIPLELDLQPYMRDKEENDVPTKYHLYALVEHLGYSVTYGHYSSYVRSAPKIWHQFDDAKVTRIDEDSVLSQDSYILFYAREGTPWFSSIAEQMQPLLPLLEASLANSSPKSVLDSSNGECLSEISYENVDKSSKPCDSAGVSNQHVKTEEDFVSLSNELNEDVFLSAESSSDEDSSMPELMDPLETDDPYVPWSEKEPNTCLAIERATTGDDFFPLLMVEDQDSSQKQQDSAEGTFRMQLKQMEETAENQKKPWKQPLLISDVAVSKEEDFVSGDLMKKPSPRARDLLDQAISTTTGSPPKKLKTT</sequence>
<feature type="compositionally biased region" description="Polar residues" evidence="3">
    <location>
        <begin position="1"/>
        <end position="14"/>
    </location>
</feature>
<feature type="region of interest" description="Disordered" evidence="3">
    <location>
        <begin position="115"/>
        <end position="165"/>
    </location>
</feature>
<accession>A0ABM0V1T5</accession>
<evidence type="ECO:0000313" key="6">
    <source>
        <dbReference type="RefSeq" id="XP_010449543.1"/>
    </source>
</evidence>
<dbReference type="SUPFAM" id="SSF54001">
    <property type="entry name" value="Cysteine proteinases"/>
    <property type="match status" value="1"/>
</dbReference>
<dbReference type="InterPro" id="IPR050164">
    <property type="entry name" value="Peptidase_C19"/>
</dbReference>
<dbReference type="PROSITE" id="PS00973">
    <property type="entry name" value="USP_2"/>
    <property type="match status" value="1"/>
</dbReference>
<feature type="region of interest" description="Disordered" evidence="3">
    <location>
        <begin position="687"/>
        <end position="719"/>
    </location>
</feature>
<dbReference type="InterPro" id="IPR001394">
    <property type="entry name" value="Peptidase_C19_UCH"/>
</dbReference>
<dbReference type="InterPro" id="IPR038765">
    <property type="entry name" value="Papain-like_cys_pep_sf"/>
</dbReference>
<evidence type="ECO:0000259" key="4">
    <source>
        <dbReference type="PROSITE" id="PS50235"/>
    </source>
</evidence>
<dbReference type="Pfam" id="PF00443">
    <property type="entry name" value="UCH"/>
    <property type="match status" value="1"/>
</dbReference>
<dbReference type="Proteomes" id="UP000694864">
    <property type="component" value="Chromosome 12"/>
</dbReference>
<dbReference type="PROSITE" id="PS50235">
    <property type="entry name" value="USP_3"/>
    <property type="match status" value="1"/>
</dbReference>
<dbReference type="GeneID" id="104731761"/>
<keyword evidence="2" id="KW-0833">Ubl conjugation pathway</keyword>
<organism evidence="5 6">
    <name type="scientific">Camelina sativa</name>
    <name type="common">False flax</name>
    <name type="synonym">Myagrum sativum</name>
    <dbReference type="NCBI Taxonomy" id="90675"/>
    <lineage>
        <taxon>Eukaryota</taxon>
        <taxon>Viridiplantae</taxon>
        <taxon>Streptophyta</taxon>
        <taxon>Embryophyta</taxon>
        <taxon>Tracheophyta</taxon>
        <taxon>Spermatophyta</taxon>
        <taxon>Magnoliopsida</taxon>
        <taxon>eudicotyledons</taxon>
        <taxon>Gunneridae</taxon>
        <taxon>Pentapetalae</taxon>
        <taxon>rosids</taxon>
        <taxon>malvids</taxon>
        <taxon>Brassicales</taxon>
        <taxon>Brassicaceae</taxon>
        <taxon>Camelineae</taxon>
        <taxon>Camelina</taxon>
    </lineage>
</organism>
<dbReference type="InterPro" id="IPR018200">
    <property type="entry name" value="USP_CS"/>
</dbReference>
<dbReference type="EC" id="3.4.19.12" evidence="2"/>
<comment type="catalytic activity">
    <reaction evidence="2">
        <text>Thiol-dependent hydrolysis of ester, thioester, amide, peptide and isopeptide bonds formed by the C-terminal Gly of ubiquitin (a 76-residue protein attached to proteins as an intracellular targeting signal).</text>
        <dbReference type="EC" id="3.4.19.12"/>
    </reaction>
</comment>
<dbReference type="RefSeq" id="XP_010449543.1">
    <property type="nucleotide sequence ID" value="XM_010451241.2"/>
</dbReference>
<evidence type="ECO:0000256" key="2">
    <source>
        <dbReference type="RuleBase" id="RU366025"/>
    </source>
</evidence>
<reference evidence="6" key="2">
    <citation type="submission" date="2025-08" db="UniProtKB">
        <authorList>
            <consortium name="RefSeq"/>
        </authorList>
    </citation>
    <scope>IDENTIFICATION</scope>
    <source>
        <tissue evidence="6">Leaf</tissue>
    </source>
</reference>
<dbReference type="PANTHER" id="PTHR24006">
    <property type="entry name" value="UBIQUITIN CARBOXYL-TERMINAL HYDROLASE"/>
    <property type="match status" value="1"/>
</dbReference>
<keyword evidence="5" id="KW-1185">Reference proteome</keyword>
<evidence type="ECO:0000313" key="5">
    <source>
        <dbReference type="Proteomes" id="UP000694864"/>
    </source>
</evidence>
<feature type="region of interest" description="Disordered" evidence="3">
    <location>
        <begin position="59"/>
        <end position="99"/>
    </location>
</feature>
<dbReference type="CDD" id="cd02661">
    <property type="entry name" value="Peptidase_C19E"/>
    <property type="match status" value="1"/>
</dbReference>
<dbReference type="Gene3D" id="3.90.70.10">
    <property type="entry name" value="Cysteine proteinases"/>
    <property type="match status" value="1"/>
</dbReference>
<dbReference type="PANTHER" id="PTHR24006:SF747">
    <property type="entry name" value="UBIQUITIN CARBOXYL-TERMINAL HYDROLASE 20"/>
    <property type="match status" value="1"/>
</dbReference>
<dbReference type="PROSITE" id="PS00972">
    <property type="entry name" value="USP_1"/>
    <property type="match status" value="1"/>
</dbReference>
<name>A0ABM0V1T5_CAMSA</name>
<proteinExistence type="inferred from homology"/>
<reference evidence="5" key="1">
    <citation type="journal article" date="2014" name="Nat. Commun.">
        <title>The emerging biofuel crop Camelina sativa retains a highly undifferentiated hexaploid genome structure.</title>
        <authorList>
            <person name="Kagale S."/>
            <person name="Koh C."/>
            <person name="Nixon J."/>
            <person name="Bollina V."/>
            <person name="Clarke W.E."/>
            <person name="Tuteja R."/>
            <person name="Spillane C."/>
            <person name="Robinson S.J."/>
            <person name="Links M.G."/>
            <person name="Clarke C."/>
            <person name="Higgins E.E."/>
            <person name="Huebert T."/>
            <person name="Sharpe A.G."/>
            <person name="Parkin I.A."/>
        </authorList>
    </citation>
    <scope>NUCLEOTIDE SEQUENCE [LARGE SCALE GENOMIC DNA]</scope>
    <source>
        <strain evidence="5">cv. DH55</strain>
    </source>
</reference>
<keyword evidence="2" id="KW-0645">Protease</keyword>
<protein>
    <recommendedName>
        <fullName evidence="2">Ubiquitin carboxyl-terminal hydrolase</fullName>
        <ecNumber evidence="2">3.4.19.12</ecNumber>
    </recommendedName>
</protein>
<keyword evidence="2" id="KW-0378">Hydrolase</keyword>
<feature type="domain" description="USP" evidence="4">
    <location>
        <begin position="188"/>
        <end position="494"/>
    </location>
</feature>
<gene>
    <name evidence="6" type="primary">LOC104731761</name>
</gene>
<evidence type="ECO:0000256" key="3">
    <source>
        <dbReference type="SAM" id="MobiDB-lite"/>
    </source>
</evidence>
<dbReference type="InterPro" id="IPR028889">
    <property type="entry name" value="USP"/>
</dbReference>
<comment type="function">
    <text evidence="2">Recognizes and hydrolyzes the peptide bond at the C-terminal Gly of ubiquitin. Involved in the processing of poly-ubiquitin precursors as well as that of ubiquitinated proteins.</text>
</comment>
<evidence type="ECO:0000256" key="1">
    <source>
        <dbReference type="ARBA" id="ARBA00009085"/>
    </source>
</evidence>
<comment type="similarity">
    <text evidence="1 2">Belongs to the peptidase C19 family.</text>
</comment>
<feature type="region of interest" description="Disordered" evidence="3">
    <location>
        <begin position="1"/>
        <end position="46"/>
    </location>
</feature>
<keyword evidence="2" id="KW-0788">Thiol protease</keyword>